<reference evidence="8" key="1">
    <citation type="journal article" date="2014" name="Nat. Commun.">
        <title>Genomic adaptations of the halophilic Dead Sea filamentous fungus Eurotium rubrum.</title>
        <authorList>
            <person name="Kis-Papo T."/>
            <person name="Weig A.R."/>
            <person name="Riley R."/>
            <person name="Persoh D."/>
            <person name="Salamov A."/>
            <person name="Sun H."/>
            <person name="Lipzen A."/>
            <person name="Wasser S.P."/>
            <person name="Rambold G."/>
            <person name="Grigoriev I.V."/>
            <person name="Nevo E."/>
        </authorList>
    </citation>
    <scope>NUCLEOTIDE SEQUENCE [LARGE SCALE GENOMIC DNA]</scope>
    <source>
        <strain evidence="8">CBS 135680</strain>
    </source>
</reference>
<dbReference type="Proteomes" id="UP000019804">
    <property type="component" value="Unassembled WGS sequence"/>
</dbReference>
<proteinExistence type="inferred from homology"/>
<evidence type="ECO:0000256" key="4">
    <source>
        <dbReference type="ARBA" id="ARBA00023128"/>
    </source>
</evidence>
<comment type="similarity">
    <text evidence="2">Belongs to the mitochondrion-specific ribosomal protein mL50 family.</text>
</comment>
<keyword evidence="5" id="KW-0687">Ribonucleoprotein</keyword>
<protein>
    <recommendedName>
        <fullName evidence="6">Large ribosomal subunit protein mL50</fullName>
    </recommendedName>
</protein>
<evidence type="ECO:0000256" key="6">
    <source>
        <dbReference type="ARBA" id="ARBA00035183"/>
    </source>
</evidence>
<evidence type="ECO:0000313" key="7">
    <source>
        <dbReference type="EMBL" id="EYE93271.1"/>
    </source>
</evidence>
<dbReference type="InterPro" id="IPR018305">
    <property type="entry name" value="Ribosomal_m50"/>
</dbReference>
<accession>A0A017S8X3</accession>
<keyword evidence="4" id="KW-0496">Mitochondrion</keyword>
<dbReference type="GO" id="GO:0005840">
    <property type="term" value="C:ribosome"/>
    <property type="evidence" value="ECO:0007669"/>
    <property type="project" value="UniProtKB-KW"/>
</dbReference>
<dbReference type="GO" id="GO:1990904">
    <property type="term" value="C:ribonucleoprotein complex"/>
    <property type="evidence" value="ECO:0007669"/>
    <property type="project" value="UniProtKB-KW"/>
</dbReference>
<evidence type="ECO:0000256" key="3">
    <source>
        <dbReference type="ARBA" id="ARBA00022980"/>
    </source>
</evidence>
<name>A0A017S8X3_ASPRC</name>
<evidence type="ECO:0000256" key="2">
    <source>
        <dbReference type="ARBA" id="ARBA00008860"/>
    </source>
</evidence>
<dbReference type="Pfam" id="PF10501">
    <property type="entry name" value="Ribosomal_L50"/>
    <property type="match status" value="1"/>
</dbReference>
<keyword evidence="3" id="KW-0689">Ribosomal protein</keyword>
<dbReference type="RefSeq" id="XP_040636959.1">
    <property type="nucleotide sequence ID" value="XM_040782444.1"/>
</dbReference>
<evidence type="ECO:0000256" key="1">
    <source>
        <dbReference type="ARBA" id="ARBA00004173"/>
    </source>
</evidence>
<dbReference type="EMBL" id="KK088432">
    <property type="protein sequence ID" value="EYE93271.1"/>
    <property type="molecule type" value="Genomic_DNA"/>
</dbReference>
<keyword evidence="8" id="KW-1185">Reference proteome</keyword>
<dbReference type="GeneID" id="63697568"/>
<dbReference type="STRING" id="1388766.A0A017S8X3"/>
<evidence type="ECO:0000313" key="8">
    <source>
        <dbReference type="Proteomes" id="UP000019804"/>
    </source>
</evidence>
<dbReference type="AlphaFoldDB" id="A0A017S8X3"/>
<dbReference type="OrthoDB" id="6220758at2759"/>
<gene>
    <name evidence="7" type="ORF">EURHEDRAFT_414473</name>
</gene>
<dbReference type="HOGENOM" id="CLU_034472_1_0_1"/>
<dbReference type="GO" id="GO:0005739">
    <property type="term" value="C:mitochondrion"/>
    <property type="evidence" value="ECO:0007669"/>
    <property type="project" value="UniProtKB-SubCell"/>
</dbReference>
<sequence>MRPSARLLGLEVPSSRTLYVCSSCRQEARPRPILARQFLRNASTSSGSTPLTEKVRRKLWGTENPPGMKDPYGGPGALEKKLRGNQNVQEEGAGEIVEAAEPAEVAEAVGREDADYVPATSWEGIEKIGHLGGWENYPATQSDEYSPFMLKQKLTKREHIYLAAHQTAVELCLLHALKKPLASIYNVVEHDKSVFKMIWKCKIQPGANGQWEGVVYPNKQTEAALVYIFEQIGGQPEGAVAEAAGETEQAEAEAEASAEELDEGAYVSETSGLPFFGYQDVRDKGFLSLALNDPAVKFAFLKRFSQLSGHFPDPIIHPTSNVKEVVDLILKSFNPKPTKLADQLFNKASLQSRSNVKIFAKKQRSSDRDEEMGRKKVIEAELRARGLIA</sequence>
<comment type="subcellular location">
    <subcellularLocation>
        <location evidence="1">Mitochondrion</location>
    </subcellularLocation>
</comment>
<evidence type="ECO:0000256" key="5">
    <source>
        <dbReference type="ARBA" id="ARBA00023274"/>
    </source>
</evidence>
<organism evidence="7 8">
    <name type="scientific">Aspergillus ruber (strain CBS 135680)</name>
    <dbReference type="NCBI Taxonomy" id="1388766"/>
    <lineage>
        <taxon>Eukaryota</taxon>
        <taxon>Fungi</taxon>
        <taxon>Dikarya</taxon>
        <taxon>Ascomycota</taxon>
        <taxon>Pezizomycotina</taxon>
        <taxon>Eurotiomycetes</taxon>
        <taxon>Eurotiomycetidae</taxon>
        <taxon>Eurotiales</taxon>
        <taxon>Aspergillaceae</taxon>
        <taxon>Aspergillus</taxon>
        <taxon>Aspergillus subgen. Aspergillus</taxon>
    </lineage>
</organism>